<dbReference type="GO" id="GO:0016491">
    <property type="term" value="F:oxidoreductase activity"/>
    <property type="evidence" value="ECO:0007669"/>
    <property type="project" value="UniProtKB-KW"/>
</dbReference>
<dbReference type="PANTHER" id="PTHR11496">
    <property type="entry name" value="ALCOHOL DEHYDROGENASE"/>
    <property type="match status" value="1"/>
</dbReference>
<dbReference type="CDD" id="cd08551">
    <property type="entry name" value="Fe-ADH"/>
    <property type="match status" value="1"/>
</dbReference>
<evidence type="ECO:0000313" key="7">
    <source>
        <dbReference type="Proteomes" id="UP001596142"/>
    </source>
</evidence>
<dbReference type="Gene3D" id="3.40.50.1970">
    <property type="match status" value="1"/>
</dbReference>
<evidence type="ECO:0000313" key="6">
    <source>
        <dbReference type="EMBL" id="MFC5713109.1"/>
    </source>
</evidence>
<protein>
    <submittedName>
        <fullName evidence="6">Iron-containing alcohol dehydrogenase</fullName>
        <ecNumber evidence="6">1.1.1.-</ecNumber>
    </submittedName>
</protein>
<dbReference type="InterPro" id="IPR018211">
    <property type="entry name" value="ADH_Fe_CS"/>
</dbReference>
<dbReference type="InterPro" id="IPR001670">
    <property type="entry name" value="ADH_Fe/GldA"/>
</dbReference>
<feature type="domain" description="Alcohol dehydrogenase iron-type/glycerol dehydrogenase GldA" evidence="4">
    <location>
        <begin position="7"/>
        <end position="176"/>
    </location>
</feature>
<sequence>MHQFVSPIKILSGEGVLKNIPQELQNFNAGNVMIFADPGIIQAGILSKLEDVLKDAKVSYSIYSDLVPEPPLETGREAVQALKESNADFVIGIGGGSSLDVAKAAAVLYGNEGEPGDFLNLTGSRKLENKGLPKMLIPTTSGTGAEVTDISVFSLEKTKDVITDPLLLADVAVLDPELTYTVPPRITASTGVDALTHAVEAYISVNATPLTDSLALEAVRLISRNIRTAVWHGSHEESRNKMAWGSLLAGLSFYNAGVSGVHALAYPLGGLYKIPHGESNAVMLPYVFDFVWPSCMEKMTDLADALGVDTSLLSTREAAVSAVQALQEIVRDTGIPQTLDRFGVKEEDIPLLAEEGIKQKRLLQRSPRPYSQNDIFQVYQAAYFGELSLGK</sequence>
<keyword evidence="3" id="KW-0520">NAD</keyword>
<evidence type="ECO:0000259" key="5">
    <source>
        <dbReference type="Pfam" id="PF25137"/>
    </source>
</evidence>
<dbReference type="RefSeq" id="WP_385940622.1">
    <property type="nucleotide sequence ID" value="NZ_JBHSOZ010000004.1"/>
</dbReference>
<dbReference type="PANTHER" id="PTHR11496:SF102">
    <property type="entry name" value="ALCOHOL DEHYDROGENASE 4"/>
    <property type="match status" value="1"/>
</dbReference>
<dbReference type="Gene3D" id="1.20.1090.10">
    <property type="entry name" value="Dehydroquinate synthase-like - alpha domain"/>
    <property type="match status" value="1"/>
</dbReference>
<reference evidence="7" key="1">
    <citation type="journal article" date="2019" name="Int. J. Syst. Evol. Microbiol.">
        <title>The Global Catalogue of Microorganisms (GCM) 10K type strain sequencing project: providing services to taxonomists for standard genome sequencing and annotation.</title>
        <authorList>
            <consortium name="The Broad Institute Genomics Platform"/>
            <consortium name="The Broad Institute Genome Sequencing Center for Infectious Disease"/>
            <person name="Wu L."/>
            <person name="Ma J."/>
        </authorList>
    </citation>
    <scope>NUCLEOTIDE SEQUENCE [LARGE SCALE GENOMIC DNA]</scope>
    <source>
        <strain evidence="7">CECT 7184</strain>
    </source>
</reference>
<keyword evidence="2 6" id="KW-0560">Oxidoreductase</keyword>
<comment type="similarity">
    <text evidence="1">Belongs to the iron-containing alcohol dehydrogenase family.</text>
</comment>
<comment type="caution">
    <text evidence="6">The sequence shown here is derived from an EMBL/GenBank/DDBJ whole genome shotgun (WGS) entry which is preliminary data.</text>
</comment>
<dbReference type="EC" id="1.1.1.-" evidence="6"/>
<feature type="domain" description="Fe-containing alcohol dehydrogenase-like C-terminal" evidence="5">
    <location>
        <begin position="187"/>
        <end position="383"/>
    </location>
</feature>
<dbReference type="InterPro" id="IPR056798">
    <property type="entry name" value="ADH_Fe_C"/>
</dbReference>
<dbReference type="InterPro" id="IPR039697">
    <property type="entry name" value="Alcohol_dehydrogenase_Fe"/>
</dbReference>
<dbReference type="SUPFAM" id="SSF56796">
    <property type="entry name" value="Dehydroquinate synthase-like"/>
    <property type="match status" value="1"/>
</dbReference>
<evidence type="ECO:0000256" key="3">
    <source>
        <dbReference type="ARBA" id="ARBA00023027"/>
    </source>
</evidence>
<evidence type="ECO:0000256" key="1">
    <source>
        <dbReference type="ARBA" id="ARBA00007358"/>
    </source>
</evidence>
<dbReference type="Pfam" id="PF25137">
    <property type="entry name" value="ADH_Fe_C"/>
    <property type="match status" value="1"/>
</dbReference>
<dbReference type="PROSITE" id="PS00913">
    <property type="entry name" value="ADH_IRON_1"/>
    <property type="match status" value="1"/>
</dbReference>
<evidence type="ECO:0000256" key="2">
    <source>
        <dbReference type="ARBA" id="ARBA00023002"/>
    </source>
</evidence>
<dbReference type="Proteomes" id="UP001596142">
    <property type="component" value="Unassembled WGS sequence"/>
</dbReference>
<gene>
    <name evidence="6" type="ORF">ACFPU1_09965</name>
</gene>
<organism evidence="6 7">
    <name type="scientific">Thalassorhabdus alkalitolerans</name>
    <dbReference type="NCBI Taxonomy" id="2282697"/>
    <lineage>
        <taxon>Bacteria</taxon>
        <taxon>Bacillati</taxon>
        <taxon>Bacillota</taxon>
        <taxon>Bacilli</taxon>
        <taxon>Bacillales</taxon>
        <taxon>Bacillaceae</taxon>
        <taxon>Thalassorhabdus</taxon>
    </lineage>
</organism>
<dbReference type="EMBL" id="JBHSOZ010000004">
    <property type="protein sequence ID" value="MFC5713109.1"/>
    <property type="molecule type" value="Genomic_DNA"/>
</dbReference>
<dbReference type="Pfam" id="PF00465">
    <property type="entry name" value="Fe-ADH"/>
    <property type="match status" value="1"/>
</dbReference>
<proteinExistence type="inferred from homology"/>
<name>A0ABW0YL48_9BACI</name>
<evidence type="ECO:0000259" key="4">
    <source>
        <dbReference type="Pfam" id="PF00465"/>
    </source>
</evidence>
<keyword evidence="7" id="KW-1185">Reference proteome</keyword>
<accession>A0ABW0YL48</accession>